<evidence type="ECO:0000313" key="2">
    <source>
        <dbReference type="EMBL" id="QEI05734.1"/>
    </source>
</evidence>
<name>A0A5C0AVU6_9BURK</name>
<dbReference type="InterPro" id="IPR036390">
    <property type="entry name" value="WH_DNA-bd_sf"/>
</dbReference>
<dbReference type="RefSeq" id="WP_148814117.1">
    <property type="nucleotide sequence ID" value="NZ_CP043046.1"/>
</dbReference>
<dbReference type="SUPFAM" id="SSF46785">
    <property type="entry name" value="Winged helix' DNA-binding domain"/>
    <property type="match status" value="1"/>
</dbReference>
<dbReference type="OrthoDB" id="8777588at2"/>
<keyword evidence="3" id="KW-1185">Reference proteome</keyword>
<accession>A0A5C0AVU6</accession>
<evidence type="ECO:0000259" key="1">
    <source>
        <dbReference type="Pfam" id="PF09339"/>
    </source>
</evidence>
<dbReference type="AlphaFoldDB" id="A0A5C0AVU6"/>
<organism evidence="2 3">
    <name type="scientific">Pigmentiphaga aceris</name>
    <dbReference type="NCBI Taxonomy" id="1940612"/>
    <lineage>
        <taxon>Bacteria</taxon>
        <taxon>Pseudomonadati</taxon>
        <taxon>Pseudomonadota</taxon>
        <taxon>Betaproteobacteria</taxon>
        <taxon>Burkholderiales</taxon>
        <taxon>Alcaligenaceae</taxon>
        <taxon>Pigmentiphaga</taxon>
    </lineage>
</organism>
<dbReference type="InterPro" id="IPR005471">
    <property type="entry name" value="Tscrpt_reg_IclR_N"/>
</dbReference>
<proteinExistence type="predicted"/>
<sequence length="93" mass="10173">MNDTQPDLTGPQEDMACILAALYQGGLAARPSLSFAALSKRIDMRMSTLMRYLTSLQEEGWVAVTGDQSTSRQARLTPVGEKMCEEWWGSAGS</sequence>
<dbReference type="InterPro" id="IPR036388">
    <property type="entry name" value="WH-like_DNA-bd_sf"/>
</dbReference>
<feature type="domain" description="HTH iclR-type" evidence="1">
    <location>
        <begin position="29"/>
        <end position="63"/>
    </location>
</feature>
<dbReference type="Gene3D" id="1.10.10.10">
    <property type="entry name" value="Winged helix-like DNA-binding domain superfamily/Winged helix DNA-binding domain"/>
    <property type="match status" value="1"/>
</dbReference>
<dbReference type="GO" id="GO:0006355">
    <property type="term" value="P:regulation of DNA-templated transcription"/>
    <property type="evidence" value="ECO:0007669"/>
    <property type="project" value="InterPro"/>
</dbReference>
<dbReference type="GO" id="GO:0003677">
    <property type="term" value="F:DNA binding"/>
    <property type="evidence" value="ECO:0007669"/>
    <property type="project" value="InterPro"/>
</dbReference>
<dbReference type="Proteomes" id="UP000325161">
    <property type="component" value="Chromosome"/>
</dbReference>
<dbReference type="Pfam" id="PF09339">
    <property type="entry name" value="HTH_IclR"/>
    <property type="match status" value="1"/>
</dbReference>
<reference evidence="2 3" key="1">
    <citation type="submission" date="2019-08" db="EMBL/GenBank/DDBJ databases">
        <title>Amphibian skin-associated Pigmentiphaga: genome sequence and occurrence across geography and hosts.</title>
        <authorList>
            <person name="Bletz M.C."/>
            <person name="Bunk B."/>
            <person name="Sproeer C."/>
            <person name="Biwer P."/>
            <person name="Reiter S."/>
            <person name="Rabemananjara F.C.E."/>
            <person name="Schulz S."/>
            <person name="Overmann J."/>
            <person name="Vences M."/>
        </authorList>
    </citation>
    <scope>NUCLEOTIDE SEQUENCE [LARGE SCALE GENOMIC DNA]</scope>
    <source>
        <strain evidence="2 3">Mada1488</strain>
    </source>
</reference>
<evidence type="ECO:0000313" key="3">
    <source>
        <dbReference type="Proteomes" id="UP000325161"/>
    </source>
</evidence>
<dbReference type="KEGG" id="pacr:FXN63_07655"/>
<gene>
    <name evidence="2" type="ORF">FXN63_07655</name>
</gene>
<dbReference type="EMBL" id="CP043046">
    <property type="protein sequence ID" value="QEI05734.1"/>
    <property type="molecule type" value="Genomic_DNA"/>
</dbReference>
<protein>
    <submittedName>
        <fullName evidence="2">Helix-turn-helix domain-containing protein</fullName>
    </submittedName>
</protein>